<keyword evidence="5 11" id="KW-0349">Heme</keyword>
<evidence type="ECO:0000256" key="3">
    <source>
        <dbReference type="ARBA" id="ARBA00004586"/>
    </source>
</evidence>
<evidence type="ECO:0000256" key="11">
    <source>
        <dbReference type="PIRSR" id="PIRSR602403-1"/>
    </source>
</evidence>
<organism>
    <name type="scientific">Ixodes scapularis</name>
    <name type="common">Black-legged tick</name>
    <name type="synonym">Deer tick</name>
    <dbReference type="NCBI Taxonomy" id="6945"/>
    <lineage>
        <taxon>Eukaryota</taxon>
        <taxon>Metazoa</taxon>
        <taxon>Ecdysozoa</taxon>
        <taxon>Arthropoda</taxon>
        <taxon>Chelicerata</taxon>
        <taxon>Arachnida</taxon>
        <taxon>Acari</taxon>
        <taxon>Parasitiformes</taxon>
        <taxon>Ixodida</taxon>
        <taxon>Ixodoidea</taxon>
        <taxon>Ixodidae</taxon>
        <taxon>Ixodinae</taxon>
        <taxon>Ixodes</taxon>
    </lineage>
</organism>
<dbReference type="EnsemblMetazoa" id="ISCW002004-RA">
    <property type="protein sequence ID" value="ISCW002004-PA"/>
    <property type="gene ID" value="ISCW002004"/>
</dbReference>
<dbReference type="GO" id="GO:0005789">
    <property type="term" value="C:endoplasmic reticulum membrane"/>
    <property type="evidence" value="ECO:0007669"/>
    <property type="project" value="UniProtKB-SubCell"/>
</dbReference>
<dbReference type="InterPro" id="IPR001128">
    <property type="entry name" value="Cyt_P450"/>
</dbReference>
<dbReference type="InterPro" id="IPR050196">
    <property type="entry name" value="Cytochrome_P450_Monoox"/>
</dbReference>
<feature type="binding site" description="axial binding residue" evidence="11">
    <location>
        <position position="125"/>
    </location>
    <ligand>
        <name>heme</name>
        <dbReference type="ChEBI" id="CHEBI:30413"/>
    </ligand>
    <ligandPart>
        <name>Fe</name>
        <dbReference type="ChEBI" id="CHEBI:18248"/>
    </ligandPart>
</feature>
<evidence type="ECO:0000313" key="14">
    <source>
        <dbReference type="EnsemblMetazoa" id="ISCW002004-PA"/>
    </source>
</evidence>
<keyword evidence="9 12" id="KW-0503">Monooxygenase</keyword>
<evidence type="ECO:0000256" key="9">
    <source>
        <dbReference type="ARBA" id="ARBA00023033"/>
    </source>
</evidence>
<dbReference type="VEuPathDB" id="VectorBase:ISCW002004"/>
<reference evidence="13 15" key="1">
    <citation type="submission" date="2008-03" db="EMBL/GenBank/DDBJ databases">
        <title>Annotation of Ixodes scapularis.</title>
        <authorList>
            <consortium name="Ixodes scapularis Genome Project Consortium"/>
            <person name="Caler E."/>
            <person name="Hannick L.I."/>
            <person name="Bidwell S."/>
            <person name="Joardar V."/>
            <person name="Thiagarajan M."/>
            <person name="Amedeo P."/>
            <person name="Galinsky K.J."/>
            <person name="Schobel S."/>
            <person name="Inman J."/>
            <person name="Hostetler J."/>
            <person name="Miller J."/>
            <person name="Hammond M."/>
            <person name="Megy K."/>
            <person name="Lawson D."/>
            <person name="Kodira C."/>
            <person name="Sutton G."/>
            <person name="Meyer J."/>
            <person name="Hill C.A."/>
            <person name="Birren B."/>
            <person name="Nene V."/>
            <person name="Collins F."/>
            <person name="Alarcon-Chaidez F."/>
            <person name="Wikel S."/>
            <person name="Strausberg R."/>
        </authorList>
    </citation>
    <scope>NUCLEOTIDE SEQUENCE [LARGE SCALE GENOMIC DNA]</scope>
    <source>
        <strain evidence="15">Wikel</strain>
        <strain evidence="13">Wikel colony</strain>
    </source>
</reference>
<comment type="cofactor">
    <cofactor evidence="1 11">
        <name>heme</name>
        <dbReference type="ChEBI" id="CHEBI:30413"/>
    </cofactor>
</comment>
<dbReference type="InterPro" id="IPR036396">
    <property type="entry name" value="Cyt_P450_sf"/>
</dbReference>
<evidence type="ECO:0000256" key="4">
    <source>
        <dbReference type="ARBA" id="ARBA00010617"/>
    </source>
</evidence>
<gene>
    <name evidence="13" type="ORF">IscW_ISCW002004</name>
</gene>
<keyword evidence="8 11" id="KW-0408">Iron</keyword>
<dbReference type="GO" id="GO:0005506">
    <property type="term" value="F:iron ion binding"/>
    <property type="evidence" value="ECO:0007669"/>
    <property type="project" value="InterPro"/>
</dbReference>
<evidence type="ECO:0000256" key="6">
    <source>
        <dbReference type="ARBA" id="ARBA00022723"/>
    </source>
</evidence>
<dbReference type="VEuPathDB" id="VectorBase:ISCI002004"/>
<dbReference type="PANTHER" id="PTHR24291">
    <property type="entry name" value="CYTOCHROME P450 FAMILY 4"/>
    <property type="match status" value="1"/>
</dbReference>
<dbReference type="STRING" id="6945.B7PBS9"/>
<dbReference type="InterPro" id="IPR017972">
    <property type="entry name" value="Cyt_P450_CS"/>
</dbReference>
<dbReference type="PaxDb" id="6945-B7PBS9"/>
<dbReference type="EC" id="1.14.14.1" evidence="13"/>
<dbReference type="SUPFAM" id="SSF48264">
    <property type="entry name" value="Cytochrome P450"/>
    <property type="match status" value="1"/>
</dbReference>
<dbReference type="Pfam" id="PF00067">
    <property type="entry name" value="p450"/>
    <property type="match status" value="1"/>
</dbReference>
<evidence type="ECO:0000256" key="2">
    <source>
        <dbReference type="ARBA" id="ARBA00003690"/>
    </source>
</evidence>
<dbReference type="AlphaFoldDB" id="B7PBS9"/>
<evidence type="ECO:0000256" key="1">
    <source>
        <dbReference type="ARBA" id="ARBA00001971"/>
    </source>
</evidence>
<dbReference type="PROSITE" id="PS00086">
    <property type="entry name" value="CYTOCHROME_P450"/>
    <property type="match status" value="1"/>
</dbReference>
<dbReference type="HOGENOM" id="CLU_001570_5_7_1"/>
<protein>
    <submittedName>
        <fullName evidence="13 14">Cytochrome P450, putative</fullName>
        <ecNumber evidence="13">1.14.14.1</ecNumber>
    </submittedName>
</protein>
<keyword evidence="6 11" id="KW-0479">Metal-binding</keyword>
<keyword evidence="7" id="KW-0256">Endoplasmic reticulum</keyword>
<dbReference type="GO" id="GO:0020037">
    <property type="term" value="F:heme binding"/>
    <property type="evidence" value="ECO:0007669"/>
    <property type="project" value="InterPro"/>
</dbReference>
<dbReference type="EMBL" id="DS679036">
    <property type="protein sequence ID" value="EEC04051.1"/>
    <property type="molecule type" value="Genomic_DNA"/>
</dbReference>
<comment type="subcellular location">
    <subcellularLocation>
        <location evidence="3">Endoplasmic reticulum membrane</location>
    </subcellularLocation>
</comment>
<dbReference type="PANTHER" id="PTHR24291:SF189">
    <property type="entry name" value="CYTOCHROME P450 4C3-RELATED"/>
    <property type="match status" value="1"/>
</dbReference>
<dbReference type="PRINTS" id="PR00465">
    <property type="entry name" value="EP450IV"/>
</dbReference>
<dbReference type="GO" id="GO:0016712">
    <property type="term" value="F:oxidoreductase activity, acting on paired donors, with incorporation or reduction of molecular oxygen, reduced flavin or flavoprotein as one donor, and incorporation of one atom of oxygen"/>
    <property type="evidence" value="ECO:0007669"/>
    <property type="project" value="UniProtKB-EC"/>
</dbReference>
<evidence type="ECO:0000256" key="8">
    <source>
        <dbReference type="ARBA" id="ARBA00023004"/>
    </source>
</evidence>
<keyword evidence="15" id="KW-1185">Reference proteome</keyword>
<evidence type="ECO:0000313" key="13">
    <source>
        <dbReference type="EMBL" id="EEC04051.1"/>
    </source>
</evidence>
<keyword evidence="12 13" id="KW-0560">Oxidoreductase</keyword>
<dbReference type="InParanoid" id="B7PBS9"/>
<name>B7PBS9_IXOSC</name>
<evidence type="ECO:0000256" key="5">
    <source>
        <dbReference type="ARBA" id="ARBA00022617"/>
    </source>
</evidence>
<dbReference type="EMBL" id="ABJB010784195">
    <property type="status" value="NOT_ANNOTATED_CDS"/>
    <property type="molecule type" value="Genomic_DNA"/>
</dbReference>
<evidence type="ECO:0000313" key="15">
    <source>
        <dbReference type="Proteomes" id="UP000001555"/>
    </source>
</evidence>
<dbReference type="Proteomes" id="UP000001555">
    <property type="component" value="Unassembled WGS sequence"/>
</dbReference>
<evidence type="ECO:0000256" key="7">
    <source>
        <dbReference type="ARBA" id="ARBA00022824"/>
    </source>
</evidence>
<dbReference type="VEuPathDB" id="VectorBase:ISCP_011754"/>
<dbReference type="Gene3D" id="1.10.630.10">
    <property type="entry name" value="Cytochrome P450"/>
    <property type="match status" value="1"/>
</dbReference>
<evidence type="ECO:0000256" key="12">
    <source>
        <dbReference type="RuleBase" id="RU000461"/>
    </source>
</evidence>
<sequence>MLGLHPKTQAKVHRELDAIFGTDTNRCVTSDDLKRMKYLECCLKETMRLYPPVPIVGRVLEHDQVIDNQTVPKGVQFFINVFRLHRNPKYFSDPERYLPERFMREETTFRPPFVYIPFSRGARKCLGQAFAMMEIKLLLAKIFSKFKVEIIRPLDHPKINIDEIISAREELRVWIRRREAQE</sequence>
<comment type="similarity">
    <text evidence="4 12">Belongs to the cytochrome P450 family.</text>
</comment>
<comment type="function">
    <text evidence="2">May be involved in the metabolism of insect hormones and in the breakdown of synthetic insecticides.</text>
</comment>
<dbReference type="OrthoDB" id="1470350at2759"/>
<accession>B7PBS9</accession>
<keyword evidence="10" id="KW-0472">Membrane</keyword>
<dbReference type="InterPro" id="IPR002403">
    <property type="entry name" value="Cyt_P450_E_grp-IV"/>
</dbReference>
<dbReference type="PRINTS" id="PR00385">
    <property type="entry name" value="P450"/>
</dbReference>
<evidence type="ECO:0000256" key="10">
    <source>
        <dbReference type="ARBA" id="ARBA00023136"/>
    </source>
</evidence>
<reference evidence="14" key="2">
    <citation type="submission" date="2020-05" db="UniProtKB">
        <authorList>
            <consortium name="EnsemblMetazoa"/>
        </authorList>
    </citation>
    <scope>IDENTIFICATION</scope>
    <source>
        <strain evidence="14">wikel</strain>
    </source>
</reference>
<proteinExistence type="inferred from homology"/>